<dbReference type="SUPFAM" id="SSF54364">
    <property type="entry name" value="Translation initiation factor IF3, N-terminal domain"/>
    <property type="match status" value="1"/>
</dbReference>
<dbReference type="Pfam" id="PF00707">
    <property type="entry name" value="IF3_C"/>
    <property type="match status" value="1"/>
</dbReference>
<evidence type="ECO:0000256" key="1">
    <source>
        <dbReference type="ARBA" id="ARBA00005439"/>
    </source>
</evidence>
<dbReference type="InterPro" id="IPR036788">
    <property type="entry name" value="T_IF-3_C_sf"/>
</dbReference>
<feature type="domain" description="Translation initiation factor 3 C-terminal" evidence="7">
    <location>
        <begin position="77"/>
        <end position="161"/>
    </location>
</feature>
<comment type="subunit">
    <text evidence="4 6">Monomer.</text>
</comment>
<gene>
    <name evidence="4" type="primary">infC</name>
    <name evidence="9" type="ORF">COS99_07640</name>
</gene>
<evidence type="ECO:0000256" key="6">
    <source>
        <dbReference type="RuleBase" id="RU000646"/>
    </source>
</evidence>
<keyword evidence="3 4" id="KW-0648">Protein biosynthesis</keyword>
<dbReference type="PANTHER" id="PTHR10938:SF0">
    <property type="entry name" value="TRANSLATION INITIATION FACTOR IF-3, MITOCHONDRIAL"/>
    <property type="match status" value="1"/>
</dbReference>
<dbReference type="InterPro" id="IPR036787">
    <property type="entry name" value="T_IF-3_N_sf"/>
</dbReference>
<evidence type="ECO:0000256" key="5">
    <source>
        <dbReference type="NCBIfam" id="TIGR00168"/>
    </source>
</evidence>
<dbReference type="Gene3D" id="3.10.20.80">
    <property type="entry name" value="Translation initiation factor 3 (IF-3), N-terminal domain"/>
    <property type="match status" value="1"/>
</dbReference>
<dbReference type="EMBL" id="PEWV01000072">
    <property type="protein sequence ID" value="PIU41028.1"/>
    <property type="molecule type" value="Genomic_DNA"/>
</dbReference>
<proteinExistence type="inferred from homology"/>
<accession>A0A2J0KQZ7</accession>
<dbReference type="GO" id="GO:0032790">
    <property type="term" value="P:ribosome disassembly"/>
    <property type="evidence" value="ECO:0007669"/>
    <property type="project" value="TreeGrafter"/>
</dbReference>
<dbReference type="GO" id="GO:0043022">
    <property type="term" value="F:ribosome binding"/>
    <property type="evidence" value="ECO:0007669"/>
    <property type="project" value="UniProtKB-ARBA"/>
</dbReference>
<dbReference type="PROSITE" id="PS00938">
    <property type="entry name" value="IF3"/>
    <property type="match status" value="1"/>
</dbReference>
<dbReference type="GO" id="GO:0016020">
    <property type="term" value="C:membrane"/>
    <property type="evidence" value="ECO:0007669"/>
    <property type="project" value="TreeGrafter"/>
</dbReference>
<evidence type="ECO:0000259" key="7">
    <source>
        <dbReference type="Pfam" id="PF00707"/>
    </source>
</evidence>
<comment type="function">
    <text evidence="4 6">IF-3 binds to the 30S ribosomal subunit and shifts the equilibrium between 70S ribosomes and their 50S and 30S subunits in favor of the free subunits, thus enhancing the availability of 30S subunits on which protein synthesis initiation begins.</text>
</comment>
<evidence type="ECO:0000256" key="2">
    <source>
        <dbReference type="ARBA" id="ARBA00022540"/>
    </source>
</evidence>
<dbReference type="SUPFAM" id="SSF55200">
    <property type="entry name" value="Translation initiation factor IF3, C-terminal domain"/>
    <property type="match status" value="1"/>
</dbReference>
<evidence type="ECO:0000256" key="3">
    <source>
        <dbReference type="ARBA" id="ARBA00022917"/>
    </source>
</evidence>
<protein>
    <recommendedName>
        <fullName evidence="4 5">Translation initiation factor IF-3</fullName>
    </recommendedName>
</protein>
<dbReference type="PANTHER" id="PTHR10938">
    <property type="entry name" value="TRANSLATION INITIATION FACTOR IF-3"/>
    <property type="match status" value="1"/>
</dbReference>
<feature type="domain" description="Translation initiation factor 3 N-terminal" evidence="8">
    <location>
        <begin position="1"/>
        <end position="70"/>
    </location>
</feature>
<organism evidence="9 10">
    <name type="scientific">Candidatus Aquitaenariimonas noxiae</name>
    <dbReference type="NCBI Taxonomy" id="1974741"/>
    <lineage>
        <taxon>Bacteria</taxon>
        <taxon>Pseudomonadati</taxon>
        <taxon>Candidatus Omnitrophota</taxon>
        <taxon>Candidatus Aquitaenariimonas</taxon>
    </lineage>
</organism>
<evidence type="ECO:0000313" key="10">
    <source>
        <dbReference type="Proteomes" id="UP000230052"/>
    </source>
</evidence>
<dbReference type="FunFam" id="3.10.20.80:FF:000001">
    <property type="entry name" value="Translation initiation factor IF-3"/>
    <property type="match status" value="1"/>
</dbReference>
<keyword evidence="2 4" id="KW-0396">Initiation factor</keyword>
<dbReference type="InterPro" id="IPR001288">
    <property type="entry name" value="Translation_initiation_fac_3"/>
</dbReference>
<sequence>MNERIRVSKIRVIDHEGKQLGIMNPEDALKIARQVRLDLVEVAPTVTPPVCRIMDYSKYKYEQEKKEREAKKKQKVIHLKEIKMGPNIEAHDYQTKLDHLKRFLERGDKTKVTVWFRGRQMEHLDLGRAVLDRLAKDLLGIGEIEETPNLEGNRLTMVLRAK</sequence>
<dbReference type="Proteomes" id="UP000230052">
    <property type="component" value="Unassembled WGS sequence"/>
</dbReference>
<dbReference type="InterPro" id="IPR019813">
    <property type="entry name" value="Translation_initiation_fac3_CS"/>
</dbReference>
<dbReference type="GO" id="GO:0005829">
    <property type="term" value="C:cytosol"/>
    <property type="evidence" value="ECO:0007669"/>
    <property type="project" value="TreeGrafter"/>
</dbReference>
<dbReference type="HAMAP" id="MF_00080">
    <property type="entry name" value="IF_3"/>
    <property type="match status" value="1"/>
</dbReference>
<comment type="subcellular location">
    <subcellularLocation>
        <location evidence="4 6">Cytoplasm</location>
    </subcellularLocation>
</comment>
<dbReference type="NCBIfam" id="TIGR00168">
    <property type="entry name" value="infC"/>
    <property type="match status" value="1"/>
</dbReference>
<dbReference type="InterPro" id="IPR019815">
    <property type="entry name" value="Translation_initiation_fac_3_C"/>
</dbReference>
<dbReference type="AlphaFoldDB" id="A0A2J0KQZ7"/>
<name>A0A2J0KQZ7_9BACT</name>
<dbReference type="FunFam" id="3.30.110.10:FF:000001">
    <property type="entry name" value="Translation initiation factor IF-3"/>
    <property type="match status" value="1"/>
</dbReference>
<evidence type="ECO:0000256" key="4">
    <source>
        <dbReference type="HAMAP-Rule" id="MF_00080"/>
    </source>
</evidence>
<comment type="caution">
    <text evidence="9">The sequence shown here is derived from an EMBL/GenBank/DDBJ whole genome shotgun (WGS) entry which is preliminary data.</text>
</comment>
<dbReference type="InterPro" id="IPR019814">
    <property type="entry name" value="Translation_initiation_fac_3_N"/>
</dbReference>
<dbReference type="Gene3D" id="3.30.110.10">
    <property type="entry name" value="Translation initiation factor 3 (IF-3), C-terminal domain"/>
    <property type="match status" value="1"/>
</dbReference>
<reference evidence="9 10" key="1">
    <citation type="submission" date="2017-09" db="EMBL/GenBank/DDBJ databases">
        <title>Depth-based differentiation of microbial function through sediment-hosted aquifers and enrichment of novel symbionts in the deep terrestrial subsurface.</title>
        <authorList>
            <person name="Probst A.J."/>
            <person name="Ladd B."/>
            <person name="Jarett J.K."/>
            <person name="Geller-Mcgrath D.E."/>
            <person name="Sieber C.M."/>
            <person name="Emerson J.B."/>
            <person name="Anantharaman K."/>
            <person name="Thomas B.C."/>
            <person name="Malmstrom R."/>
            <person name="Stieglmeier M."/>
            <person name="Klingl A."/>
            <person name="Woyke T."/>
            <person name="Ryan C.M."/>
            <person name="Banfield J.F."/>
        </authorList>
    </citation>
    <scope>NUCLEOTIDE SEQUENCE [LARGE SCALE GENOMIC DNA]</scope>
    <source>
        <strain evidence="9">CG07_land_8_20_14_0_80_42_15</strain>
    </source>
</reference>
<keyword evidence="4" id="KW-0963">Cytoplasm</keyword>
<comment type="similarity">
    <text evidence="1 4 6">Belongs to the IF-3 family.</text>
</comment>
<evidence type="ECO:0000313" key="9">
    <source>
        <dbReference type="EMBL" id="PIU41028.1"/>
    </source>
</evidence>
<dbReference type="GO" id="GO:0003743">
    <property type="term" value="F:translation initiation factor activity"/>
    <property type="evidence" value="ECO:0007669"/>
    <property type="project" value="UniProtKB-UniRule"/>
</dbReference>
<evidence type="ECO:0000259" key="8">
    <source>
        <dbReference type="Pfam" id="PF05198"/>
    </source>
</evidence>
<dbReference type="Pfam" id="PF05198">
    <property type="entry name" value="IF3_N"/>
    <property type="match status" value="1"/>
</dbReference>